<evidence type="ECO:0000256" key="3">
    <source>
        <dbReference type="ARBA" id="ARBA00022692"/>
    </source>
</evidence>
<feature type="transmembrane region" description="Helical" evidence="6">
    <location>
        <begin position="137"/>
        <end position="160"/>
    </location>
</feature>
<evidence type="ECO:0000313" key="8">
    <source>
        <dbReference type="Proteomes" id="UP000006316"/>
    </source>
</evidence>
<comment type="caution">
    <text evidence="7">The sequence shown here is derived from an EMBL/GenBank/DDBJ whole genome shotgun (WGS) entry which is preliminary data.</text>
</comment>
<accession>K6D0Y9</accession>
<sequence>MRYVFIFLAILSFGVGNLLFAVPNNIMNGGATGLSLMTYYIFNTNIGFNLFLFNLPLFILAFIFYRSLFYKSVVSMIALALVVGSLQDFLIPFGIHNIWIGSIVGGFWMGLSVGVLAKCNASVGGGSLLGKMINQRYGYSLSKSIFYSDSVVYPLSLFVIGGRETLFSLILTASSAFGVYVISVLPQKFTKEKHQAFIEDNV</sequence>
<feature type="transmembrane region" description="Helical" evidence="6">
    <location>
        <begin position="166"/>
        <end position="185"/>
    </location>
</feature>
<dbReference type="GO" id="GO:0005886">
    <property type="term" value="C:plasma membrane"/>
    <property type="evidence" value="ECO:0007669"/>
    <property type="project" value="UniProtKB-SubCell"/>
</dbReference>
<dbReference type="STRING" id="1117379.BABA_17092"/>
<gene>
    <name evidence="7" type="ORF">BABA_17092</name>
</gene>
<evidence type="ECO:0008006" key="9">
    <source>
        <dbReference type="Google" id="ProtNLM"/>
    </source>
</evidence>
<keyword evidence="2" id="KW-1003">Cell membrane</keyword>
<dbReference type="PATRIC" id="fig|1117379.3.peg.3548"/>
<reference evidence="7 8" key="1">
    <citation type="journal article" date="2012" name="Front. Microbiol.">
        <title>Redundancy and modularity in membrane-associated dissimilatory nitrate reduction in Bacillus.</title>
        <authorList>
            <person name="Heylen K."/>
            <person name="Keltjens J."/>
        </authorList>
    </citation>
    <scope>NUCLEOTIDE SEQUENCE [LARGE SCALE GENOMIC DNA]</scope>
    <source>
        <strain evidence="8">LMG 21833T</strain>
    </source>
</reference>
<comment type="subcellular location">
    <subcellularLocation>
        <location evidence="1">Cell membrane</location>
        <topology evidence="1">Multi-pass membrane protein</topology>
    </subcellularLocation>
</comment>
<dbReference type="PANTHER" id="PTHR33545">
    <property type="entry name" value="UPF0750 MEMBRANE PROTEIN YITT-RELATED"/>
    <property type="match status" value="1"/>
</dbReference>
<dbReference type="RefSeq" id="WP_007086414.1">
    <property type="nucleotide sequence ID" value="NZ_AJLS01000121.1"/>
</dbReference>
<evidence type="ECO:0000256" key="2">
    <source>
        <dbReference type="ARBA" id="ARBA00022475"/>
    </source>
</evidence>
<evidence type="ECO:0000256" key="6">
    <source>
        <dbReference type="SAM" id="Phobius"/>
    </source>
</evidence>
<feature type="transmembrane region" description="Helical" evidence="6">
    <location>
        <begin position="98"/>
        <end position="117"/>
    </location>
</feature>
<evidence type="ECO:0000256" key="5">
    <source>
        <dbReference type="ARBA" id="ARBA00023136"/>
    </source>
</evidence>
<evidence type="ECO:0000313" key="7">
    <source>
        <dbReference type="EMBL" id="EKN66147.1"/>
    </source>
</evidence>
<feature type="transmembrane region" description="Helical" evidence="6">
    <location>
        <begin position="68"/>
        <end position="86"/>
    </location>
</feature>
<organism evidence="7 8">
    <name type="scientific">Neobacillus bataviensis LMG 21833</name>
    <dbReference type="NCBI Taxonomy" id="1117379"/>
    <lineage>
        <taxon>Bacteria</taxon>
        <taxon>Bacillati</taxon>
        <taxon>Bacillota</taxon>
        <taxon>Bacilli</taxon>
        <taxon>Bacillales</taxon>
        <taxon>Bacillaceae</taxon>
        <taxon>Neobacillus</taxon>
    </lineage>
</organism>
<feature type="transmembrane region" description="Helical" evidence="6">
    <location>
        <begin position="37"/>
        <end position="61"/>
    </location>
</feature>
<name>K6D0Y9_9BACI</name>
<dbReference type="Proteomes" id="UP000006316">
    <property type="component" value="Unassembled WGS sequence"/>
</dbReference>
<proteinExistence type="predicted"/>
<dbReference type="InterPro" id="IPR003740">
    <property type="entry name" value="YitT"/>
</dbReference>
<dbReference type="PANTHER" id="PTHR33545:SF5">
    <property type="entry name" value="UPF0750 MEMBRANE PROTEIN YITT"/>
    <property type="match status" value="1"/>
</dbReference>
<dbReference type="EMBL" id="AJLS01000121">
    <property type="protein sequence ID" value="EKN66147.1"/>
    <property type="molecule type" value="Genomic_DNA"/>
</dbReference>
<dbReference type="Pfam" id="PF02588">
    <property type="entry name" value="YitT_membrane"/>
    <property type="match status" value="1"/>
</dbReference>
<keyword evidence="5 6" id="KW-0472">Membrane</keyword>
<protein>
    <recommendedName>
        <fullName evidence="9">YitT family protein</fullName>
    </recommendedName>
</protein>
<keyword evidence="4 6" id="KW-1133">Transmembrane helix</keyword>
<keyword evidence="3 6" id="KW-0812">Transmembrane</keyword>
<dbReference type="AlphaFoldDB" id="K6D0Y9"/>
<evidence type="ECO:0000256" key="4">
    <source>
        <dbReference type="ARBA" id="ARBA00022989"/>
    </source>
</evidence>
<dbReference type="eggNOG" id="COG1284">
    <property type="taxonomic scope" value="Bacteria"/>
</dbReference>
<dbReference type="InterPro" id="IPR051461">
    <property type="entry name" value="UPF0750_membrane"/>
</dbReference>
<keyword evidence="8" id="KW-1185">Reference proteome</keyword>
<dbReference type="OrthoDB" id="2968714at2"/>
<evidence type="ECO:0000256" key="1">
    <source>
        <dbReference type="ARBA" id="ARBA00004651"/>
    </source>
</evidence>